<evidence type="ECO:0000256" key="1">
    <source>
        <dbReference type="ARBA" id="ARBA00002600"/>
    </source>
</evidence>
<keyword evidence="8 11" id="KW-0350">Heme biosynthesis</keyword>
<dbReference type="Proteomes" id="UP000271974">
    <property type="component" value="Unassembled WGS sequence"/>
</dbReference>
<keyword evidence="7 11" id="KW-0560">Oxidoreductase</keyword>
<evidence type="ECO:0000256" key="10">
    <source>
        <dbReference type="ARBA" id="ARBA00047554"/>
    </source>
</evidence>
<evidence type="ECO:0000256" key="6">
    <source>
        <dbReference type="ARBA" id="ARBA00022827"/>
    </source>
</evidence>
<dbReference type="GO" id="GO:0004729">
    <property type="term" value="F:oxygen-dependent protoporphyrinogen oxidase activity"/>
    <property type="evidence" value="ECO:0007669"/>
    <property type="project" value="UniProtKB-UniRule"/>
</dbReference>
<dbReference type="GO" id="GO:0005743">
    <property type="term" value="C:mitochondrial inner membrane"/>
    <property type="evidence" value="ECO:0007669"/>
    <property type="project" value="UniProtKB-SubCell"/>
</dbReference>
<evidence type="ECO:0000256" key="2">
    <source>
        <dbReference type="ARBA" id="ARBA00005073"/>
    </source>
</evidence>
<evidence type="ECO:0000256" key="3">
    <source>
        <dbReference type="ARBA" id="ARBA00010551"/>
    </source>
</evidence>
<accession>A0A3S1AET8</accession>
<keyword evidence="9 11" id="KW-0627">Porphyrin biosynthesis</keyword>
<evidence type="ECO:0000256" key="11">
    <source>
        <dbReference type="RuleBase" id="RU367069"/>
    </source>
</evidence>
<evidence type="ECO:0000256" key="4">
    <source>
        <dbReference type="ARBA" id="ARBA00012867"/>
    </source>
</evidence>
<proteinExistence type="inferred from homology"/>
<dbReference type="AlphaFoldDB" id="A0A3S1AET8"/>
<dbReference type="InterPro" id="IPR004572">
    <property type="entry name" value="Protoporphyrinogen_oxidase"/>
</dbReference>
<dbReference type="EMBL" id="RQTK01000043">
    <property type="protein sequence ID" value="RUS89994.1"/>
    <property type="molecule type" value="Genomic_DNA"/>
</dbReference>
<comment type="similarity">
    <text evidence="3 11">Belongs to the protoporphyrinogen/coproporphyrinogen oxidase family. Protoporphyrinogen oxidase subfamily.</text>
</comment>
<name>A0A3S1AET8_ELYCH</name>
<comment type="subcellular location">
    <subcellularLocation>
        <location evidence="11">Mitochondrion inner membrane</location>
    </subcellularLocation>
</comment>
<dbReference type="PANTHER" id="PTHR42923:SF3">
    <property type="entry name" value="PROTOPORPHYRINOGEN OXIDASE"/>
    <property type="match status" value="1"/>
</dbReference>
<reference evidence="13 14" key="1">
    <citation type="submission" date="2019-01" db="EMBL/GenBank/DDBJ databases">
        <title>A draft genome assembly of the solar-powered sea slug Elysia chlorotica.</title>
        <authorList>
            <person name="Cai H."/>
            <person name="Li Q."/>
            <person name="Fang X."/>
            <person name="Li J."/>
            <person name="Curtis N.E."/>
            <person name="Altenburger A."/>
            <person name="Shibata T."/>
            <person name="Feng M."/>
            <person name="Maeda T."/>
            <person name="Schwartz J.A."/>
            <person name="Shigenobu S."/>
            <person name="Lundholm N."/>
            <person name="Nishiyama T."/>
            <person name="Yang H."/>
            <person name="Hasebe M."/>
            <person name="Li S."/>
            <person name="Pierce S.K."/>
            <person name="Wang J."/>
        </authorList>
    </citation>
    <scope>NUCLEOTIDE SEQUENCE [LARGE SCALE GENOMIC DNA]</scope>
    <source>
        <strain evidence="13">EC2010</strain>
        <tissue evidence="13">Whole organism of an adult</tissue>
    </source>
</reference>
<dbReference type="SUPFAM" id="SSF51905">
    <property type="entry name" value="FAD/NAD(P)-binding domain"/>
    <property type="match status" value="1"/>
</dbReference>
<dbReference type="InterPro" id="IPR050464">
    <property type="entry name" value="Zeta_carotene_desat/Oxidored"/>
</dbReference>
<dbReference type="SUPFAM" id="SSF54373">
    <property type="entry name" value="FAD-linked reductases, C-terminal domain"/>
    <property type="match status" value="1"/>
</dbReference>
<dbReference type="Pfam" id="PF01593">
    <property type="entry name" value="Amino_oxidase"/>
    <property type="match status" value="1"/>
</dbReference>
<comment type="pathway">
    <text evidence="2 11">Porphyrin-containing compound metabolism; protoporphyrin-IX biosynthesis; protoporphyrin-IX from protoporphyrinogen-IX: step 1/1.</text>
</comment>
<dbReference type="EC" id="1.3.3.4" evidence="4 11"/>
<evidence type="ECO:0000256" key="9">
    <source>
        <dbReference type="ARBA" id="ARBA00023244"/>
    </source>
</evidence>
<sequence>MSTAVVIGAGASGLASAFYIQKYLPKFSKVIVLEGSKQVGGWVSSTKHSDGCIFEHGPRSLRPVGEQGRNTLHLVEELGLSHDVLPVFRSDASAKNRYLYVKKKLCPLPNSLAGLFKTLPPFSKSLIRTLAMEPFHRRGKTDESVHSFVRRRLGREMADIAIDAMVRGIFAGDCRKLSVQACFPPLYKMERDYGSLFAGALFGSKGPKDDAESSHLTRRAKNEAWASWSLANGMQSLTDSLAESVGGSKGGEVRLESPCVRLSPASDGSGKMTVQTESDTINADLVVSAIYSKDLASVLPESMEDLREDLSALPSVNVVVVNLEYKDNVLPVKGFGHLLPSSENKQILGIVYDSCTFPEHNRKNCPDSTRLTVMMGGAWYNHLLTREGVLPDGNELVWMATDAAAKQLGIKSHPIRWQVTLQKECIPQYQLGHVAWVQGLEEKIQQSKLPLHLVGASYRGPAVNDCINNARKMVASLAQIS</sequence>
<dbReference type="GO" id="GO:0006782">
    <property type="term" value="P:protoporphyrinogen IX biosynthetic process"/>
    <property type="evidence" value="ECO:0007669"/>
    <property type="project" value="UniProtKB-UniRule"/>
</dbReference>
<keyword evidence="5 11" id="KW-0285">Flavoprotein</keyword>
<evidence type="ECO:0000313" key="13">
    <source>
        <dbReference type="EMBL" id="RUS89994.1"/>
    </source>
</evidence>
<dbReference type="UniPathway" id="UPA00251">
    <property type="reaction ID" value="UER00324"/>
</dbReference>
<keyword evidence="6 11" id="KW-0274">FAD</keyword>
<dbReference type="InterPro" id="IPR036188">
    <property type="entry name" value="FAD/NAD-bd_sf"/>
</dbReference>
<dbReference type="PANTHER" id="PTHR42923">
    <property type="entry name" value="PROTOPORPHYRINOGEN OXIDASE"/>
    <property type="match status" value="1"/>
</dbReference>
<evidence type="ECO:0000256" key="7">
    <source>
        <dbReference type="ARBA" id="ARBA00023002"/>
    </source>
</evidence>
<comment type="caution">
    <text evidence="13">The sequence shown here is derived from an EMBL/GenBank/DDBJ whole genome shotgun (WGS) entry which is preliminary data.</text>
</comment>
<dbReference type="NCBIfam" id="TIGR00562">
    <property type="entry name" value="proto_IX_ox"/>
    <property type="match status" value="1"/>
</dbReference>
<evidence type="ECO:0000259" key="12">
    <source>
        <dbReference type="Pfam" id="PF01593"/>
    </source>
</evidence>
<feature type="domain" description="Amine oxidase" evidence="12">
    <location>
        <begin position="12"/>
        <end position="470"/>
    </location>
</feature>
<dbReference type="OrthoDB" id="419752at2759"/>
<gene>
    <name evidence="13" type="ORF">EGW08_002261</name>
</gene>
<evidence type="ECO:0000313" key="14">
    <source>
        <dbReference type="Proteomes" id="UP000271974"/>
    </source>
</evidence>
<evidence type="ECO:0000256" key="5">
    <source>
        <dbReference type="ARBA" id="ARBA00022630"/>
    </source>
</evidence>
<comment type="function">
    <text evidence="1 11">Catalyzes the 6-electron oxidation of protoporphyrinogen-IX to form protoporphyrin-IX.</text>
</comment>
<dbReference type="InterPro" id="IPR002937">
    <property type="entry name" value="Amino_oxidase"/>
</dbReference>
<keyword evidence="14" id="KW-1185">Reference proteome</keyword>
<organism evidence="13 14">
    <name type="scientific">Elysia chlorotica</name>
    <name type="common">Eastern emerald elysia</name>
    <name type="synonym">Sea slug</name>
    <dbReference type="NCBI Taxonomy" id="188477"/>
    <lineage>
        <taxon>Eukaryota</taxon>
        <taxon>Metazoa</taxon>
        <taxon>Spiralia</taxon>
        <taxon>Lophotrochozoa</taxon>
        <taxon>Mollusca</taxon>
        <taxon>Gastropoda</taxon>
        <taxon>Heterobranchia</taxon>
        <taxon>Euthyneura</taxon>
        <taxon>Panpulmonata</taxon>
        <taxon>Sacoglossa</taxon>
        <taxon>Placobranchoidea</taxon>
        <taxon>Plakobranchidae</taxon>
        <taxon>Elysia</taxon>
    </lineage>
</organism>
<dbReference type="STRING" id="188477.A0A3S1AET8"/>
<protein>
    <recommendedName>
        <fullName evidence="4 11">Protoporphyrinogen oxidase</fullName>
        <ecNumber evidence="4 11">1.3.3.4</ecNumber>
    </recommendedName>
</protein>
<comment type="catalytic activity">
    <reaction evidence="10 11">
        <text>protoporphyrinogen IX + 3 O2 = protoporphyrin IX + 3 H2O2</text>
        <dbReference type="Rhea" id="RHEA:25576"/>
        <dbReference type="ChEBI" id="CHEBI:15379"/>
        <dbReference type="ChEBI" id="CHEBI:16240"/>
        <dbReference type="ChEBI" id="CHEBI:57306"/>
        <dbReference type="ChEBI" id="CHEBI:57307"/>
        <dbReference type="EC" id="1.3.3.4"/>
    </reaction>
</comment>
<evidence type="ECO:0000256" key="8">
    <source>
        <dbReference type="ARBA" id="ARBA00023133"/>
    </source>
</evidence>
<dbReference type="Gene3D" id="3.50.50.60">
    <property type="entry name" value="FAD/NAD(P)-binding domain"/>
    <property type="match status" value="1"/>
</dbReference>
<comment type="cofactor">
    <cofactor evidence="11">
        <name>FAD</name>
        <dbReference type="ChEBI" id="CHEBI:57692"/>
    </cofactor>
    <text evidence="11">Binds 1 FAD per subunit.</text>
</comment>